<gene>
    <name evidence="1" type="ORF">MAF45_03945</name>
</gene>
<protein>
    <submittedName>
        <fullName evidence="1">Uncharacterized protein</fullName>
    </submittedName>
</protein>
<evidence type="ECO:0000313" key="2">
    <source>
        <dbReference type="Proteomes" id="UP001297600"/>
    </source>
</evidence>
<proteinExistence type="predicted"/>
<name>A0ABS9MPQ9_9BURK</name>
<sequence length="122" mass="13835">MPTVRTLGLWKHKYPDFLAAIIEARRASADLYDDRRMELVDELIEKTRAHEEKAVSFPKGVVDGYKVAMQELAREAAIRDDSRFSDRHKVIAEVKSGNTGEGMDAVYAKMREVVEAHKDTGK</sequence>
<comment type="caution">
    <text evidence="1">The sequence shown here is derived from an EMBL/GenBank/DDBJ whole genome shotgun (WGS) entry which is preliminary data.</text>
</comment>
<dbReference type="EMBL" id="JAKNCT010000004">
    <property type="protein sequence ID" value="MCG5030597.1"/>
    <property type="molecule type" value="Genomic_DNA"/>
</dbReference>
<keyword evidence="2" id="KW-1185">Reference proteome</keyword>
<dbReference type="Proteomes" id="UP001297600">
    <property type="component" value="Unassembled WGS sequence"/>
</dbReference>
<reference evidence="1 2" key="1">
    <citation type="submission" date="2022-02" db="EMBL/GenBank/DDBJ databases">
        <title>Mesosutterella porci, a novel member of the family Sutterellaceae from pig feces.</title>
        <authorList>
            <person name="Wylensek D."/>
            <person name="Clavel T."/>
        </authorList>
    </citation>
    <scope>NUCLEOTIDE SEQUENCE [LARGE SCALE GENOMIC DNA]</scope>
    <source>
        <strain evidence="2">oilRF-744-wt-GAM-9</strain>
    </source>
</reference>
<evidence type="ECO:0000313" key="1">
    <source>
        <dbReference type="EMBL" id="MCG5030597.1"/>
    </source>
</evidence>
<accession>A0ABS9MPQ9</accession>
<dbReference type="Gene3D" id="1.10.10.60">
    <property type="entry name" value="Homeodomain-like"/>
    <property type="match status" value="1"/>
</dbReference>
<organism evidence="1 2">
    <name type="scientific">Mesosutterella porci</name>
    <dbReference type="NCBI Taxonomy" id="2915351"/>
    <lineage>
        <taxon>Bacteria</taxon>
        <taxon>Pseudomonadati</taxon>
        <taxon>Pseudomonadota</taxon>
        <taxon>Betaproteobacteria</taxon>
        <taxon>Burkholderiales</taxon>
        <taxon>Sutterellaceae</taxon>
        <taxon>Mesosutterella</taxon>
    </lineage>
</organism>